<dbReference type="Pfam" id="PF02687">
    <property type="entry name" value="FtsX"/>
    <property type="match status" value="1"/>
</dbReference>
<organism evidence="9 10">
    <name type="scientific">Chitinophaga silvatica</name>
    <dbReference type="NCBI Taxonomy" id="2282649"/>
    <lineage>
        <taxon>Bacteria</taxon>
        <taxon>Pseudomonadati</taxon>
        <taxon>Bacteroidota</taxon>
        <taxon>Chitinophagia</taxon>
        <taxon>Chitinophagales</taxon>
        <taxon>Chitinophagaceae</taxon>
        <taxon>Chitinophaga</taxon>
    </lineage>
</organism>
<gene>
    <name evidence="9" type="ORF">DVR12_10275</name>
</gene>
<sequence>MLKNYLKVSGRNIIRHPFFSLVNISGLAFGITFLMLIGAFAYNEYSINKPLDQDNRVYLLTSQWKQDNMGYPFVTFGQLTKSLIQDYPTLIESAYVHDGITTIVEVGDKQFRTEIHPGDSTLFKVFDLPVLYGDKETALEKPNGVVLTAAKARLFFGTTNVVGKTIRIQSFDNNNKDFEITAVLKDLPFNTLTNYSNPSSEVFLAPASIDYFGRRGVFNWQFPGTIGYVKLKKGVKPAQLKEPLAQLLKTHTSADTQKNLKIVPVSFSDWYLTSDNGLAKKMILVFVLGGVFILIMAIINFVNITVGNSLTRIKEIGVRKAMGGLRSQLIIQFMAESLLLVSIALLVAIGFYVVVLPYFNQIVGKDLPAVWNLPKWFALAPLGIILVTGVLAGIYPSFVLSAQPSITALKGKLKTVQERQFIRRILIAVQFTTAIVVFITAIVINKQVSFFFQSNLGFNKDRIITVPVPRDWSASGVKNMMAKRD</sequence>
<name>A0A3E1YBF1_9BACT</name>
<evidence type="ECO:0000259" key="8">
    <source>
        <dbReference type="Pfam" id="PF12704"/>
    </source>
</evidence>
<dbReference type="AlphaFoldDB" id="A0A3E1YBF1"/>
<feature type="transmembrane region" description="Helical" evidence="6">
    <location>
        <begin position="421"/>
        <end position="444"/>
    </location>
</feature>
<feature type="domain" description="MacB-like periplasmic core" evidence="8">
    <location>
        <begin position="20"/>
        <end position="246"/>
    </location>
</feature>
<dbReference type="Pfam" id="PF12704">
    <property type="entry name" value="MacB_PCD"/>
    <property type="match status" value="1"/>
</dbReference>
<dbReference type="InterPro" id="IPR050250">
    <property type="entry name" value="Macrolide_Exporter_MacB"/>
</dbReference>
<keyword evidence="10" id="KW-1185">Reference proteome</keyword>
<proteinExistence type="predicted"/>
<evidence type="ECO:0000256" key="5">
    <source>
        <dbReference type="ARBA" id="ARBA00023136"/>
    </source>
</evidence>
<evidence type="ECO:0000313" key="10">
    <source>
        <dbReference type="Proteomes" id="UP000260644"/>
    </source>
</evidence>
<accession>A0A3E1YBF1</accession>
<evidence type="ECO:0000256" key="3">
    <source>
        <dbReference type="ARBA" id="ARBA00022692"/>
    </source>
</evidence>
<dbReference type="PANTHER" id="PTHR30572">
    <property type="entry name" value="MEMBRANE COMPONENT OF TRANSPORTER-RELATED"/>
    <property type="match status" value="1"/>
</dbReference>
<comment type="caution">
    <text evidence="9">The sequence shown here is derived from an EMBL/GenBank/DDBJ whole genome shotgun (WGS) entry which is preliminary data.</text>
</comment>
<dbReference type="OrthoDB" id="1451596at2"/>
<comment type="subcellular location">
    <subcellularLocation>
        <location evidence="1">Cell membrane</location>
        <topology evidence="1">Multi-pass membrane protein</topology>
    </subcellularLocation>
</comment>
<reference evidence="9 10" key="1">
    <citation type="submission" date="2018-07" db="EMBL/GenBank/DDBJ databases">
        <title>Chitinophaga K2CV101002-2 sp. nov., isolated from a monsoon evergreen broad-leaved forest soil.</title>
        <authorList>
            <person name="Lv Y."/>
        </authorList>
    </citation>
    <scope>NUCLEOTIDE SEQUENCE [LARGE SCALE GENOMIC DNA]</scope>
    <source>
        <strain evidence="9 10">GDMCC 1.1288</strain>
    </source>
</reference>
<evidence type="ECO:0000313" key="9">
    <source>
        <dbReference type="EMBL" id="RFS23393.1"/>
    </source>
</evidence>
<evidence type="ECO:0000256" key="6">
    <source>
        <dbReference type="SAM" id="Phobius"/>
    </source>
</evidence>
<keyword evidence="3 6" id="KW-0812">Transmembrane</keyword>
<dbReference type="EMBL" id="QPMM01000004">
    <property type="protein sequence ID" value="RFS23393.1"/>
    <property type="molecule type" value="Genomic_DNA"/>
</dbReference>
<feature type="transmembrane region" description="Helical" evidence="6">
    <location>
        <begin position="282"/>
        <end position="308"/>
    </location>
</feature>
<dbReference type="InterPro" id="IPR003838">
    <property type="entry name" value="ABC3_permease_C"/>
</dbReference>
<evidence type="ECO:0000256" key="2">
    <source>
        <dbReference type="ARBA" id="ARBA00022475"/>
    </source>
</evidence>
<protein>
    <submittedName>
        <fullName evidence="9">ABC transporter permease</fullName>
    </submittedName>
</protein>
<evidence type="ECO:0000256" key="1">
    <source>
        <dbReference type="ARBA" id="ARBA00004651"/>
    </source>
</evidence>
<keyword evidence="2" id="KW-1003">Cell membrane</keyword>
<keyword evidence="5 6" id="KW-0472">Membrane</keyword>
<dbReference type="GO" id="GO:0005886">
    <property type="term" value="C:plasma membrane"/>
    <property type="evidence" value="ECO:0007669"/>
    <property type="project" value="UniProtKB-SubCell"/>
</dbReference>
<evidence type="ECO:0000259" key="7">
    <source>
        <dbReference type="Pfam" id="PF02687"/>
    </source>
</evidence>
<feature type="transmembrane region" description="Helical" evidence="6">
    <location>
        <begin position="376"/>
        <end position="400"/>
    </location>
</feature>
<dbReference type="RefSeq" id="WP_116975586.1">
    <property type="nucleotide sequence ID" value="NZ_QPMM01000004.1"/>
</dbReference>
<dbReference type="PANTHER" id="PTHR30572:SF18">
    <property type="entry name" value="ABC-TYPE MACROLIDE FAMILY EXPORT SYSTEM PERMEASE COMPONENT 2"/>
    <property type="match status" value="1"/>
</dbReference>
<feature type="transmembrane region" description="Helical" evidence="6">
    <location>
        <begin position="329"/>
        <end position="356"/>
    </location>
</feature>
<keyword evidence="4 6" id="KW-1133">Transmembrane helix</keyword>
<dbReference type="InterPro" id="IPR025857">
    <property type="entry name" value="MacB_PCD"/>
</dbReference>
<evidence type="ECO:0000256" key="4">
    <source>
        <dbReference type="ARBA" id="ARBA00022989"/>
    </source>
</evidence>
<feature type="transmembrane region" description="Helical" evidence="6">
    <location>
        <begin position="21"/>
        <end position="42"/>
    </location>
</feature>
<dbReference type="Proteomes" id="UP000260644">
    <property type="component" value="Unassembled WGS sequence"/>
</dbReference>
<feature type="domain" description="ABC3 transporter permease C-terminal" evidence="7">
    <location>
        <begin position="290"/>
        <end position="401"/>
    </location>
</feature>
<dbReference type="GO" id="GO:0022857">
    <property type="term" value="F:transmembrane transporter activity"/>
    <property type="evidence" value="ECO:0007669"/>
    <property type="project" value="TreeGrafter"/>
</dbReference>